<dbReference type="STRING" id="35525.A0A164I2C3"/>
<proteinExistence type="predicted"/>
<organism evidence="3 4">
    <name type="scientific">Daphnia magna</name>
    <dbReference type="NCBI Taxonomy" id="35525"/>
    <lineage>
        <taxon>Eukaryota</taxon>
        <taxon>Metazoa</taxon>
        <taxon>Ecdysozoa</taxon>
        <taxon>Arthropoda</taxon>
        <taxon>Crustacea</taxon>
        <taxon>Branchiopoda</taxon>
        <taxon>Diplostraca</taxon>
        <taxon>Cladocera</taxon>
        <taxon>Anomopoda</taxon>
        <taxon>Daphniidae</taxon>
        <taxon>Daphnia</taxon>
    </lineage>
</organism>
<dbReference type="Proteomes" id="UP000076858">
    <property type="component" value="Unassembled WGS sequence"/>
</dbReference>
<dbReference type="FunFam" id="1.10.340.70:FF:000001">
    <property type="entry name" value="Retrovirus-related Pol polyprotein from transposon gypsy-like Protein"/>
    <property type="match status" value="1"/>
</dbReference>
<evidence type="ECO:0000256" key="1">
    <source>
        <dbReference type="ARBA" id="ARBA00012493"/>
    </source>
</evidence>
<keyword evidence="4" id="KW-1185">Reference proteome</keyword>
<feature type="domain" description="Integrase zinc-binding" evidence="2">
    <location>
        <begin position="84"/>
        <end position="142"/>
    </location>
</feature>
<sequence>MLWLEQFYGGVDIVHQPGKQNLSDPLSRRPDHMLCAAVSVSGDDLLQRIQQAYQEDAYFDKPFPFLVNKGGLWFMGDRLVVPRDRRLRQDIIRECHDSLSAGHFGVAKTLQKVAQRFWWPHMHRSVHAYVLACADCQRNKSSNLPPAGLMQPLPVPGQKWEQITMDLITDLPVTQHG</sequence>
<dbReference type="GO" id="GO:0003964">
    <property type="term" value="F:RNA-directed DNA polymerase activity"/>
    <property type="evidence" value="ECO:0007669"/>
    <property type="project" value="UniProtKB-EC"/>
</dbReference>
<dbReference type="InterPro" id="IPR041588">
    <property type="entry name" value="Integrase_H2C2"/>
</dbReference>
<protein>
    <recommendedName>
        <fullName evidence="1">RNA-directed DNA polymerase</fullName>
        <ecNumber evidence="1">2.7.7.49</ecNumber>
    </recommendedName>
</protein>
<evidence type="ECO:0000313" key="4">
    <source>
        <dbReference type="Proteomes" id="UP000076858"/>
    </source>
</evidence>
<dbReference type="EC" id="2.7.7.49" evidence="1"/>
<dbReference type="Pfam" id="PF17921">
    <property type="entry name" value="Integrase_H2C2"/>
    <property type="match status" value="1"/>
</dbReference>
<evidence type="ECO:0000313" key="3">
    <source>
        <dbReference type="EMBL" id="KZS00800.1"/>
    </source>
</evidence>
<dbReference type="InterPro" id="IPR050951">
    <property type="entry name" value="Retrovirus_Pol_polyprotein"/>
</dbReference>
<feature type="non-terminal residue" evidence="3">
    <location>
        <position position="177"/>
    </location>
</feature>
<accession>A0A164I2C3</accession>
<dbReference type="AlphaFoldDB" id="A0A164I2C3"/>
<dbReference type="Gene3D" id="1.10.340.70">
    <property type="match status" value="1"/>
</dbReference>
<evidence type="ECO:0000259" key="2">
    <source>
        <dbReference type="Pfam" id="PF17921"/>
    </source>
</evidence>
<gene>
    <name evidence="3" type="ORF">APZ42_002753</name>
</gene>
<dbReference type="PANTHER" id="PTHR37984:SF15">
    <property type="entry name" value="INTEGRASE CATALYTIC DOMAIN-CONTAINING PROTEIN"/>
    <property type="match status" value="1"/>
</dbReference>
<dbReference type="PANTHER" id="PTHR37984">
    <property type="entry name" value="PROTEIN CBG26694"/>
    <property type="match status" value="1"/>
</dbReference>
<reference evidence="3 4" key="1">
    <citation type="submission" date="2016-03" db="EMBL/GenBank/DDBJ databases">
        <title>EvidentialGene: Evidence-directed Construction of Genes on Genomes.</title>
        <authorList>
            <person name="Gilbert D.G."/>
            <person name="Choi J.-H."/>
            <person name="Mockaitis K."/>
            <person name="Colbourne J."/>
            <person name="Pfrender M."/>
        </authorList>
    </citation>
    <scope>NUCLEOTIDE SEQUENCE [LARGE SCALE GENOMIC DNA]</scope>
    <source>
        <strain evidence="3 4">Xinb3</strain>
        <tissue evidence="3">Complete organism</tissue>
    </source>
</reference>
<comment type="caution">
    <text evidence="3">The sequence shown here is derived from an EMBL/GenBank/DDBJ whole genome shotgun (WGS) entry which is preliminary data.</text>
</comment>
<name>A0A164I2C3_9CRUS</name>
<dbReference type="EMBL" id="LRGB01008491">
    <property type="protein sequence ID" value="KZS00800.1"/>
    <property type="molecule type" value="Genomic_DNA"/>
</dbReference>